<protein>
    <recommendedName>
        <fullName evidence="9">Small nuclear ribonucleoprotein Sm D3</fullName>
        <shortName evidence="9">Sm-D3</shortName>
    </recommendedName>
    <alternativeName>
        <fullName evidence="9">snRNP core protein D3</fullName>
    </alternativeName>
</protein>
<dbReference type="InterPro" id="IPR034099">
    <property type="entry name" value="SmD3"/>
</dbReference>
<dbReference type="InterPro" id="IPR047575">
    <property type="entry name" value="Sm"/>
</dbReference>
<keyword evidence="12" id="KW-1185">Reference proteome</keyword>
<dbReference type="GO" id="GO:0005829">
    <property type="term" value="C:cytosol"/>
    <property type="evidence" value="ECO:0007669"/>
    <property type="project" value="UniProtKB-SubCell"/>
</dbReference>
<dbReference type="EMBL" id="KV454011">
    <property type="protein sequence ID" value="ODV98618.1"/>
    <property type="molecule type" value="Genomic_DNA"/>
</dbReference>
<dbReference type="STRING" id="669874.A0A1E4U3X8"/>
<keyword evidence="5 9" id="KW-0507">mRNA processing</keyword>
<keyword evidence="6 9" id="KW-0508">mRNA splicing</keyword>
<evidence type="ECO:0000256" key="5">
    <source>
        <dbReference type="ARBA" id="ARBA00022664"/>
    </source>
</evidence>
<keyword evidence="8 9" id="KW-0687">Ribonucleoprotein</keyword>
<evidence type="ECO:0000256" key="2">
    <source>
        <dbReference type="ARBA" id="ARBA00004514"/>
    </source>
</evidence>
<dbReference type="GO" id="GO:0000387">
    <property type="term" value="P:spliceosomal snRNP assembly"/>
    <property type="evidence" value="ECO:0007669"/>
    <property type="project" value="UniProtKB-UniRule"/>
</dbReference>
<gene>
    <name evidence="11" type="ORF">PACTADRAFT_48339</name>
</gene>
<feature type="domain" description="Sm" evidence="10">
    <location>
        <begin position="5"/>
        <end position="77"/>
    </location>
</feature>
<dbReference type="InterPro" id="IPR027141">
    <property type="entry name" value="LSm4/Sm_D1/D3"/>
</dbReference>
<evidence type="ECO:0000256" key="6">
    <source>
        <dbReference type="ARBA" id="ARBA00023187"/>
    </source>
</evidence>
<evidence type="ECO:0000313" key="12">
    <source>
        <dbReference type="Proteomes" id="UP000094236"/>
    </source>
</evidence>
<reference evidence="12" key="1">
    <citation type="submission" date="2016-05" db="EMBL/GenBank/DDBJ databases">
        <title>Comparative genomics of biotechnologically important yeasts.</title>
        <authorList>
            <consortium name="DOE Joint Genome Institute"/>
            <person name="Riley R."/>
            <person name="Haridas S."/>
            <person name="Wolfe K.H."/>
            <person name="Lopes M.R."/>
            <person name="Hittinger C.T."/>
            <person name="Goker M."/>
            <person name="Salamov A."/>
            <person name="Wisecaver J."/>
            <person name="Long T.M."/>
            <person name="Aerts A.L."/>
            <person name="Barry K."/>
            <person name="Choi C."/>
            <person name="Clum A."/>
            <person name="Coughlan A.Y."/>
            <person name="Deshpande S."/>
            <person name="Douglass A.P."/>
            <person name="Hanson S.J."/>
            <person name="Klenk H.-P."/>
            <person name="Labutti K."/>
            <person name="Lapidus A."/>
            <person name="Lindquist E."/>
            <person name="Lipzen A."/>
            <person name="Meier-Kolthoff J.P."/>
            <person name="Ohm R.A."/>
            <person name="Otillar R.P."/>
            <person name="Pangilinan J."/>
            <person name="Peng Y."/>
            <person name="Rokas A."/>
            <person name="Rosa C.A."/>
            <person name="Scheuner C."/>
            <person name="Sibirny A.A."/>
            <person name="Slot J.C."/>
            <person name="Stielow J.B."/>
            <person name="Sun H."/>
            <person name="Kurtzman C.P."/>
            <person name="Blackwell M."/>
            <person name="Grigoriev I.V."/>
            <person name="Jeffries T.W."/>
        </authorList>
    </citation>
    <scope>NUCLEOTIDE SEQUENCE [LARGE SCALE GENOMIC DNA]</scope>
    <source>
        <strain evidence="12">NRRL Y-2460</strain>
    </source>
</reference>
<dbReference type="GO" id="GO:0005682">
    <property type="term" value="C:U5 snRNP"/>
    <property type="evidence" value="ECO:0007669"/>
    <property type="project" value="EnsemblFungi"/>
</dbReference>
<evidence type="ECO:0000256" key="1">
    <source>
        <dbReference type="ARBA" id="ARBA00004123"/>
    </source>
</evidence>
<dbReference type="GO" id="GO:0000974">
    <property type="term" value="C:Prp19 complex"/>
    <property type="evidence" value="ECO:0007669"/>
    <property type="project" value="EnsemblFungi"/>
</dbReference>
<dbReference type="AlphaFoldDB" id="A0A1E4U3X8"/>
<dbReference type="InterPro" id="IPR001163">
    <property type="entry name" value="Sm_dom_euk/arc"/>
</dbReference>
<evidence type="ECO:0000259" key="10">
    <source>
        <dbReference type="PROSITE" id="PS52002"/>
    </source>
</evidence>
<comment type="subcellular location">
    <subcellularLocation>
        <location evidence="2">Cytoplasm</location>
        <location evidence="2">Cytosol</location>
    </subcellularLocation>
    <subcellularLocation>
        <location evidence="1 9">Nucleus</location>
    </subcellularLocation>
</comment>
<proteinExistence type="inferred from homology"/>
<evidence type="ECO:0000256" key="9">
    <source>
        <dbReference type="RuleBase" id="RU365050"/>
    </source>
</evidence>
<accession>A0A1E4U3X8</accession>
<comment type="similarity">
    <text evidence="3 9">Belongs to the snRNP core protein family.</text>
</comment>
<dbReference type="OrthoDB" id="6425924at2759"/>
<evidence type="ECO:0000313" key="11">
    <source>
        <dbReference type="EMBL" id="ODV98618.1"/>
    </source>
</evidence>
<dbReference type="CDD" id="cd01721">
    <property type="entry name" value="Sm_D3"/>
    <property type="match status" value="1"/>
</dbReference>
<dbReference type="GO" id="GO:0071004">
    <property type="term" value="C:U2-type prespliceosome"/>
    <property type="evidence" value="ECO:0007669"/>
    <property type="project" value="EnsemblFungi"/>
</dbReference>
<evidence type="ECO:0000256" key="4">
    <source>
        <dbReference type="ARBA" id="ARBA00022490"/>
    </source>
</evidence>
<evidence type="ECO:0000256" key="8">
    <source>
        <dbReference type="ARBA" id="ARBA00023274"/>
    </source>
</evidence>
<dbReference type="SMART" id="SM00651">
    <property type="entry name" value="Sm"/>
    <property type="match status" value="1"/>
</dbReference>
<name>A0A1E4U3X8_PACTA</name>
<dbReference type="GO" id="GO:0005685">
    <property type="term" value="C:U1 snRNP"/>
    <property type="evidence" value="ECO:0007669"/>
    <property type="project" value="EnsemblFungi"/>
</dbReference>
<dbReference type="GO" id="GO:0036261">
    <property type="term" value="P:7-methylguanosine cap hypermethylation"/>
    <property type="evidence" value="ECO:0007669"/>
    <property type="project" value="EnsemblFungi"/>
</dbReference>
<dbReference type="GO" id="GO:0003729">
    <property type="term" value="F:mRNA binding"/>
    <property type="evidence" value="ECO:0007669"/>
    <property type="project" value="EnsemblFungi"/>
</dbReference>
<dbReference type="FunFam" id="2.30.30.100:FF:000002">
    <property type="entry name" value="Small nuclear ribonucleoprotein Sm D3"/>
    <property type="match status" value="1"/>
</dbReference>
<dbReference type="Proteomes" id="UP000094236">
    <property type="component" value="Unassembled WGS sequence"/>
</dbReference>
<evidence type="ECO:0000256" key="7">
    <source>
        <dbReference type="ARBA" id="ARBA00023242"/>
    </source>
</evidence>
<organism evidence="11 12">
    <name type="scientific">Pachysolen tannophilus NRRL Y-2460</name>
    <dbReference type="NCBI Taxonomy" id="669874"/>
    <lineage>
        <taxon>Eukaryota</taxon>
        <taxon>Fungi</taxon>
        <taxon>Dikarya</taxon>
        <taxon>Ascomycota</taxon>
        <taxon>Saccharomycotina</taxon>
        <taxon>Pichiomycetes</taxon>
        <taxon>Pachysolenaceae</taxon>
        <taxon>Pachysolen</taxon>
    </lineage>
</organism>
<sequence length="101" mass="11417">MSSSIPVKLLYESQGHVVSIELNNGNIYRGKLIDCEDNMNLSLKNIVLTESNGNISHLDHCFIRGSMIKFISIPEILKNAPMFNKNLVKPNAPIRNLPRRK</sequence>
<dbReference type="SUPFAM" id="SSF50182">
    <property type="entry name" value="Sm-like ribonucleoproteins"/>
    <property type="match status" value="1"/>
</dbReference>
<dbReference type="GO" id="GO:0000243">
    <property type="term" value="C:commitment complex"/>
    <property type="evidence" value="ECO:0007669"/>
    <property type="project" value="EnsemblFungi"/>
</dbReference>
<dbReference type="GO" id="GO:0046540">
    <property type="term" value="C:U4/U6 x U5 tri-snRNP complex"/>
    <property type="evidence" value="ECO:0007669"/>
    <property type="project" value="EnsemblFungi"/>
</dbReference>
<dbReference type="Gene3D" id="2.30.30.100">
    <property type="match status" value="1"/>
</dbReference>
<evidence type="ECO:0000256" key="3">
    <source>
        <dbReference type="ARBA" id="ARBA00008146"/>
    </source>
</evidence>
<dbReference type="PANTHER" id="PTHR23338">
    <property type="entry name" value="SMALL NUCLEAR RIBONUCLEOPROTEIN SM"/>
    <property type="match status" value="1"/>
</dbReference>
<dbReference type="InterPro" id="IPR010920">
    <property type="entry name" value="LSM_dom_sf"/>
</dbReference>
<dbReference type="PROSITE" id="PS52002">
    <property type="entry name" value="SM"/>
    <property type="match status" value="1"/>
</dbReference>
<keyword evidence="4" id="KW-0963">Cytoplasm</keyword>
<dbReference type="GO" id="GO:0005687">
    <property type="term" value="C:U4 snRNP"/>
    <property type="evidence" value="ECO:0007669"/>
    <property type="project" value="EnsemblFungi"/>
</dbReference>
<keyword evidence="7 9" id="KW-0539">Nucleus</keyword>
<dbReference type="Pfam" id="PF01423">
    <property type="entry name" value="LSM"/>
    <property type="match status" value="1"/>
</dbReference>